<dbReference type="AlphaFoldDB" id="A0AAD9AKV9"/>
<gene>
    <name evidence="1" type="ORF">CCHR01_07790</name>
</gene>
<proteinExistence type="predicted"/>
<dbReference type="Proteomes" id="UP001243330">
    <property type="component" value="Unassembled WGS sequence"/>
</dbReference>
<evidence type="ECO:0000313" key="1">
    <source>
        <dbReference type="EMBL" id="KAK1849582.1"/>
    </source>
</evidence>
<dbReference type="EMBL" id="JAQOWY010000140">
    <property type="protein sequence ID" value="KAK1849582.1"/>
    <property type="molecule type" value="Genomic_DNA"/>
</dbReference>
<reference evidence="1" key="1">
    <citation type="submission" date="2023-01" db="EMBL/GenBank/DDBJ databases">
        <title>Colletotrichum chrysophilum M932 genome sequence.</title>
        <authorList>
            <person name="Baroncelli R."/>
        </authorList>
    </citation>
    <scope>NUCLEOTIDE SEQUENCE</scope>
    <source>
        <strain evidence="1">M932</strain>
    </source>
</reference>
<evidence type="ECO:0000313" key="2">
    <source>
        <dbReference type="Proteomes" id="UP001243330"/>
    </source>
</evidence>
<accession>A0AAD9AKV9</accession>
<keyword evidence="2" id="KW-1185">Reference proteome</keyword>
<organism evidence="1 2">
    <name type="scientific">Colletotrichum chrysophilum</name>
    <dbReference type="NCBI Taxonomy" id="1836956"/>
    <lineage>
        <taxon>Eukaryota</taxon>
        <taxon>Fungi</taxon>
        <taxon>Dikarya</taxon>
        <taxon>Ascomycota</taxon>
        <taxon>Pezizomycotina</taxon>
        <taxon>Sordariomycetes</taxon>
        <taxon>Hypocreomycetidae</taxon>
        <taxon>Glomerellales</taxon>
        <taxon>Glomerellaceae</taxon>
        <taxon>Colletotrichum</taxon>
        <taxon>Colletotrichum gloeosporioides species complex</taxon>
    </lineage>
</organism>
<protein>
    <submittedName>
        <fullName evidence="1">Uncharacterized protein</fullName>
    </submittedName>
</protein>
<sequence>MSHELNLLREVRILSAFTFSSEAFGLQGRSRWFLSFKNYLNDKSCWIIHSSRHLRRHS</sequence>
<comment type="caution">
    <text evidence="1">The sequence shown here is derived from an EMBL/GenBank/DDBJ whole genome shotgun (WGS) entry which is preliminary data.</text>
</comment>
<name>A0AAD9AKV9_9PEZI</name>